<dbReference type="SUPFAM" id="SSF51735">
    <property type="entry name" value="NAD(P)-binding Rossmann-fold domains"/>
    <property type="match status" value="1"/>
</dbReference>
<dbReference type="InterPro" id="IPR036291">
    <property type="entry name" value="NAD(P)-bd_dom_sf"/>
</dbReference>
<evidence type="ECO:0000256" key="1">
    <source>
        <dbReference type="ARBA" id="ARBA00006484"/>
    </source>
</evidence>
<name>A0A8H3AVS2_9AGAM</name>
<dbReference type="InterPro" id="IPR020904">
    <property type="entry name" value="Sc_DH/Rdtase_CS"/>
</dbReference>
<dbReference type="AlphaFoldDB" id="A0A8H3AVS2"/>
<dbReference type="Gene3D" id="3.40.50.720">
    <property type="entry name" value="NAD(P)-binding Rossmann-like Domain"/>
    <property type="match status" value="1"/>
</dbReference>
<dbReference type="PANTHER" id="PTHR24320:SF282">
    <property type="entry name" value="WW DOMAIN-CONTAINING OXIDOREDUCTASE"/>
    <property type="match status" value="1"/>
</dbReference>
<keyword evidence="2" id="KW-0521">NADP</keyword>
<accession>A0A8H3AVS2</accession>
<keyword evidence="3" id="KW-0560">Oxidoreductase</keyword>
<dbReference type="PROSITE" id="PS00061">
    <property type="entry name" value="ADH_SHORT"/>
    <property type="match status" value="1"/>
</dbReference>
<evidence type="ECO:0000313" key="5">
    <source>
        <dbReference type="Proteomes" id="UP000663843"/>
    </source>
</evidence>
<organism evidence="4 5">
    <name type="scientific">Rhizoctonia solani</name>
    <dbReference type="NCBI Taxonomy" id="456999"/>
    <lineage>
        <taxon>Eukaryota</taxon>
        <taxon>Fungi</taxon>
        <taxon>Dikarya</taxon>
        <taxon>Basidiomycota</taxon>
        <taxon>Agaricomycotina</taxon>
        <taxon>Agaricomycetes</taxon>
        <taxon>Cantharellales</taxon>
        <taxon>Ceratobasidiaceae</taxon>
        <taxon>Rhizoctonia</taxon>
    </lineage>
</organism>
<sequence length="217" mass="23742">MSRSPAKQWGYDVAYGIENGRRLRLAVRHKCLGTLSLYDFTLPTLIYTAQTSPLAGGTARIVNASSSVHWAAPRGGVNYASLTPNNKEADEIRHRMGTTSLYAQSKWAVVAFSNEIARRYGPQGIVSSSLHPGVIVNKYNTVLLGISGWITPKRLMLRPTAWGPLTYLHAGTSQNVKSISGKYLIPLGRVGAARSSAFDPSRGQQLWGWLGEHVKLH</sequence>
<proteinExistence type="inferred from homology"/>
<comment type="similarity">
    <text evidence="1">Belongs to the short-chain dehydrogenases/reductases (SDR) family.</text>
</comment>
<dbReference type="Proteomes" id="UP000663843">
    <property type="component" value="Unassembled WGS sequence"/>
</dbReference>
<gene>
    <name evidence="4" type="ORF">RDB_LOCUS76061</name>
</gene>
<dbReference type="EMBL" id="CAJMWT010002386">
    <property type="protein sequence ID" value="CAE6441666.1"/>
    <property type="molecule type" value="Genomic_DNA"/>
</dbReference>
<evidence type="ECO:0000313" key="4">
    <source>
        <dbReference type="EMBL" id="CAE6441666.1"/>
    </source>
</evidence>
<evidence type="ECO:0000256" key="3">
    <source>
        <dbReference type="ARBA" id="ARBA00023002"/>
    </source>
</evidence>
<comment type="caution">
    <text evidence="4">The sequence shown here is derived from an EMBL/GenBank/DDBJ whole genome shotgun (WGS) entry which is preliminary data.</text>
</comment>
<protein>
    <submittedName>
        <fullName evidence="4">Uncharacterized protein</fullName>
    </submittedName>
</protein>
<reference evidence="4" key="1">
    <citation type="submission" date="2021-01" db="EMBL/GenBank/DDBJ databases">
        <authorList>
            <person name="Kaushik A."/>
        </authorList>
    </citation>
    <scope>NUCLEOTIDE SEQUENCE</scope>
    <source>
        <strain evidence="4">AG2-2IIIB</strain>
    </source>
</reference>
<dbReference type="GO" id="GO:0016491">
    <property type="term" value="F:oxidoreductase activity"/>
    <property type="evidence" value="ECO:0007669"/>
    <property type="project" value="UniProtKB-KW"/>
</dbReference>
<evidence type="ECO:0000256" key="2">
    <source>
        <dbReference type="ARBA" id="ARBA00022857"/>
    </source>
</evidence>
<dbReference type="PANTHER" id="PTHR24320">
    <property type="entry name" value="RETINOL DEHYDROGENASE"/>
    <property type="match status" value="1"/>
</dbReference>